<evidence type="ECO:0000313" key="1">
    <source>
        <dbReference type="EMBL" id="TYS68687.1"/>
    </source>
</evidence>
<sequence length="110" mass="12883">MNEKVIYGSSELRAKFDGEIVSLEQELDGEVANQIFMYEDEFESVFEIVKGVSVKELTRIIARNLVAWDTSKDKREGLLPEVYLFNKHIYKLLTGEEYYKHKAVKKFNIE</sequence>
<reference evidence="1 2" key="1">
    <citation type="submission" date="2019-08" db="EMBL/GenBank/DDBJ databases">
        <title>Bacillus genomes from the desert of Cuatro Cienegas, Coahuila.</title>
        <authorList>
            <person name="Olmedo-Alvarez G."/>
        </authorList>
    </citation>
    <scope>NUCLEOTIDE SEQUENCE [LARGE SCALE GENOMIC DNA]</scope>
    <source>
        <strain evidence="1 2">CH28_1T</strain>
    </source>
</reference>
<comment type="caution">
    <text evidence="1">The sequence shown here is derived from an EMBL/GenBank/DDBJ whole genome shotgun (WGS) entry which is preliminary data.</text>
</comment>
<evidence type="ECO:0000313" key="2">
    <source>
        <dbReference type="Proteomes" id="UP000322524"/>
    </source>
</evidence>
<gene>
    <name evidence="1" type="ORF">FZC76_07005</name>
</gene>
<dbReference type="Proteomes" id="UP000322524">
    <property type="component" value="Unassembled WGS sequence"/>
</dbReference>
<protein>
    <submittedName>
        <fullName evidence="1">Uncharacterized protein</fullName>
    </submittedName>
</protein>
<accession>A0A5D4SZ07</accession>
<dbReference type="RefSeq" id="WP_148987554.1">
    <property type="nucleotide sequence ID" value="NZ_VTEV01000003.1"/>
</dbReference>
<dbReference type="OrthoDB" id="3035961at2"/>
<organism evidence="1 2">
    <name type="scientific">Sutcliffiella horikoshii</name>
    <dbReference type="NCBI Taxonomy" id="79883"/>
    <lineage>
        <taxon>Bacteria</taxon>
        <taxon>Bacillati</taxon>
        <taxon>Bacillota</taxon>
        <taxon>Bacilli</taxon>
        <taxon>Bacillales</taxon>
        <taxon>Bacillaceae</taxon>
        <taxon>Sutcliffiella</taxon>
    </lineage>
</organism>
<dbReference type="EMBL" id="VTEV01000003">
    <property type="protein sequence ID" value="TYS68687.1"/>
    <property type="molecule type" value="Genomic_DNA"/>
</dbReference>
<proteinExistence type="predicted"/>
<name>A0A5D4SZ07_9BACI</name>
<dbReference type="AlphaFoldDB" id="A0A5D4SZ07"/>